<feature type="compositionally biased region" description="Basic residues" evidence="1">
    <location>
        <begin position="16"/>
        <end position="37"/>
    </location>
</feature>
<organism evidence="2">
    <name type="scientific">uncultured Lysobacter sp</name>
    <dbReference type="NCBI Taxonomy" id="271060"/>
    <lineage>
        <taxon>Bacteria</taxon>
        <taxon>Pseudomonadati</taxon>
        <taxon>Pseudomonadota</taxon>
        <taxon>Gammaproteobacteria</taxon>
        <taxon>Lysobacterales</taxon>
        <taxon>Lysobacteraceae</taxon>
        <taxon>Lysobacter</taxon>
        <taxon>environmental samples</taxon>
    </lineage>
</organism>
<gene>
    <name evidence="2" type="ORF">AVDCRST_MAG71-479</name>
</gene>
<reference evidence="2" key="1">
    <citation type="submission" date="2020-02" db="EMBL/GenBank/DDBJ databases">
        <authorList>
            <person name="Meier V. D."/>
        </authorList>
    </citation>
    <scope>NUCLEOTIDE SEQUENCE</scope>
    <source>
        <strain evidence="2">AVDCRST_MAG71</strain>
    </source>
</reference>
<name>A0A6J4KJQ4_9GAMM</name>
<protein>
    <submittedName>
        <fullName evidence="2">Threonine dehydrogenase and related Zn-dependent dehydrogenases</fullName>
    </submittedName>
</protein>
<feature type="compositionally biased region" description="Basic residues" evidence="1">
    <location>
        <begin position="90"/>
        <end position="105"/>
    </location>
</feature>
<feature type="compositionally biased region" description="Basic and acidic residues" evidence="1">
    <location>
        <begin position="1"/>
        <end position="15"/>
    </location>
</feature>
<feature type="non-terminal residue" evidence="2">
    <location>
        <position position="1"/>
    </location>
</feature>
<feature type="compositionally biased region" description="Basic and acidic residues" evidence="1">
    <location>
        <begin position="150"/>
        <end position="172"/>
    </location>
</feature>
<accession>A0A6J4KJQ4</accession>
<feature type="non-terminal residue" evidence="2">
    <location>
        <position position="242"/>
    </location>
</feature>
<dbReference type="EMBL" id="CADCUA010000142">
    <property type="protein sequence ID" value="CAA9307492.1"/>
    <property type="molecule type" value="Genomic_DNA"/>
</dbReference>
<feature type="compositionally biased region" description="Basic and acidic residues" evidence="1">
    <location>
        <begin position="106"/>
        <end position="126"/>
    </location>
</feature>
<feature type="compositionally biased region" description="Basic and acidic residues" evidence="1">
    <location>
        <begin position="215"/>
        <end position="226"/>
    </location>
</feature>
<sequence>AAHRRGADRLPGGRDGRHRRRRHRGRVRRRAGRHLRRQVGLADGRRPRDRGRPRRVPAGVRAPVGARGSRELQGSRRHGRAHQEDDRLAGRGRLHRRGGRGGRRQLHADAHGRKNEAAGRRRDRASLVHQFRSQGRQRVRRRCIRPHVQRGADRQRAQQGNHDAHEPGEREAPPAAADRAHPGRATETARDHHASRADGRSQRRVPHVLVQARQLHQDGADPAERGKFRHRLANASARPSAL</sequence>
<feature type="compositionally biased region" description="Low complexity" evidence="1">
    <location>
        <begin position="56"/>
        <end position="67"/>
    </location>
</feature>
<dbReference type="AlphaFoldDB" id="A0A6J4KJQ4"/>
<feature type="compositionally biased region" description="Basic and acidic residues" evidence="1">
    <location>
        <begin position="187"/>
        <end position="201"/>
    </location>
</feature>
<feature type="compositionally biased region" description="Basic residues" evidence="1">
    <location>
        <begin position="135"/>
        <end position="148"/>
    </location>
</feature>
<evidence type="ECO:0000313" key="2">
    <source>
        <dbReference type="EMBL" id="CAA9307492.1"/>
    </source>
</evidence>
<feature type="region of interest" description="Disordered" evidence="1">
    <location>
        <begin position="1"/>
        <end position="242"/>
    </location>
</feature>
<proteinExistence type="predicted"/>
<evidence type="ECO:0000256" key="1">
    <source>
        <dbReference type="SAM" id="MobiDB-lite"/>
    </source>
</evidence>